<dbReference type="Proteomes" id="UP000000323">
    <property type="component" value="Chromosome 1"/>
</dbReference>
<sequence length="94" mass="11095">MVKHRESREDSGQMSHEALCIYEECRFCKHRVNVHRTPNEQGQCNLELQGVMKVEMCKGKLFFSLDPNRAAKYRIWKLTQLARRTPRENGLSMI</sequence>
<dbReference type="HOGENOM" id="CLU_2385182_0_0_0"/>
<keyword evidence="2" id="KW-1185">Reference proteome</keyword>
<name>D1CCZ3_THET1</name>
<evidence type="ECO:0000313" key="1">
    <source>
        <dbReference type="EMBL" id="ACZ42658.1"/>
    </source>
</evidence>
<evidence type="ECO:0000313" key="2">
    <source>
        <dbReference type="Proteomes" id="UP000000323"/>
    </source>
</evidence>
<dbReference type="AlphaFoldDB" id="D1CCZ3"/>
<proteinExistence type="predicted"/>
<dbReference type="KEGG" id="ttr:Tter_1752"/>
<accession>D1CCZ3</accession>
<dbReference type="STRING" id="525904.Tter_1752"/>
<dbReference type="EMBL" id="CP001825">
    <property type="protein sequence ID" value="ACZ42658.1"/>
    <property type="molecule type" value="Genomic_DNA"/>
</dbReference>
<reference evidence="2" key="1">
    <citation type="journal article" date="2010" name="Stand. Genomic Sci.">
        <title>Complete genome sequence of 'Thermobaculum terrenum' type strain (YNP1).</title>
        <authorList>
            <person name="Kiss H."/>
            <person name="Cleland D."/>
            <person name="Lapidus A."/>
            <person name="Lucas S."/>
            <person name="Glavina Del Rio T."/>
            <person name="Nolan M."/>
            <person name="Tice H."/>
            <person name="Han C."/>
            <person name="Goodwin L."/>
            <person name="Pitluck S."/>
            <person name="Liolios K."/>
            <person name="Ivanova N."/>
            <person name="Mavromatis K."/>
            <person name="Ovchinnikova G."/>
            <person name="Pati A."/>
            <person name="Chen A."/>
            <person name="Palaniappan K."/>
            <person name="Land M."/>
            <person name="Hauser L."/>
            <person name="Chang Y."/>
            <person name="Jeffries C."/>
            <person name="Lu M."/>
            <person name="Brettin T."/>
            <person name="Detter J."/>
            <person name="Goker M."/>
            <person name="Tindall B."/>
            <person name="Beck B."/>
            <person name="McDermott T."/>
            <person name="Woyke T."/>
            <person name="Bristow J."/>
            <person name="Eisen J."/>
            <person name="Markowitz V."/>
            <person name="Hugenholtz P."/>
            <person name="Kyrpides N."/>
            <person name="Klenk H."/>
            <person name="Cheng J."/>
        </authorList>
    </citation>
    <scope>NUCLEOTIDE SEQUENCE [LARGE SCALE GENOMIC DNA]</scope>
    <source>
        <strain evidence="2">ATCC BAA-798 / YNP1</strain>
    </source>
</reference>
<organism evidence="1 2">
    <name type="scientific">Thermobaculum terrenum (strain ATCC BAA-798 / CCMEE 7001 / YNP1)</name>
    <dbReference type="NCBI Taxonomy" id="525904"/>
    <lineage>
        <taxon>Bacteria</taxon>
        <taxon>Bacillati</taxon>
        <taxon>Chloroflexota</taxon>
        <taxon>Chloroflexia</taxon>
        <taxon>Candidatus Thermobaculales</taxon>
        <taxon>Candidatus Thermobaculaceae</taxon>
        <taxon>Thermobaculum</taxon>
    </lineage>
</organism>
<protein>
    <submittedName>
        <fullName evidence="1">Uncharacterized protein</fullName>
    </submittedName>
</protein>
<dbReference type="RefSeq" id="WP_012875692.1">
    <property type="nucleotide sequence ID" value="NC_013525.1"/>
</dbReference>
<gene>
    <name evidence="1" type="ordered locus">Tter_1752</name>
</gene>